<evidence type="ECO:0000313" key="2">
    <source>
        <dbReference type="EMBL" id="WAS90491.1"/>
    </source>
</evidence>
<feature type="transmembrane region" description="Helical" evidence="1">
    <location>
        <begin position="6"/>
        <end position="28"/>
    </location>
</feature>
<gene>
    <name evidence="2" type="ORF">O0S08_30250</name>
</gene>
<keyword evidence="1" id="KW-0472">Membrane</keyword>
<reference evidence="2" key="1">
    <citation type="submission" date="2022-11" db="EMBL/GenBank/DDBJ databases">
        <title>Minimal conservation of predation-associated metabolite biosynthetic gene clusters underscores biosynthetic potential of Myxococcota including descriptions for ten novel species: Archangium lansinium sp. nov., Myxococcus landrumus sp. nov., Nannocystis bai.</title>
        <authorList>
            <person name="Ahearne A."/>
            <person name="Stevens C."/>
            <person name="Dowd S."/>
        </authorList>
    </citation>
    <scope>NUCLEOTIDE SEQUENCE</scope>
    <source>
        <strain evidence="2">Fl3</strain>
    </source>
</reference>
<keyword evidence="1" id="KW-1133">Transmembrane helix</keyword>
<name>A0ABY7GU46_9BACT</name>
<feature type="transmembrane region" description="Helical" evidence="1">
    <location>
        <begin position="80"/>
        <end position="98"/>
    </location>
</feature>
<evidence type="ECO:0000313" key="3">
    <source>
        <dbReference type="Proteomes" id="UP001164459"/>
    </source>
</evidence>
<proteinExistence type="predicted"/>
<keyword evidence="1" id="KW-0812">Transmembrane</keyword>
<dbReference type="EMBL" id="CP114040">
    <property type="protein sequence ID" value="WAS90491.1"/>
    <property type="molecule type" value="Genomic_DNA"/>
</dbReference>
<feature type="transmembrane region" description="Helical" evidence="1">
    <location>
        <begin position="119"/>
        <end position="138"/>
    </location>
</feature>
<organism evidence="2 3">
    <name type="scientific">Nannocystis punicea</name>
    <dbReference type="NCBI Taxonomy" id="2995304"/>
    <lineage>
        <taxon>Bacteria</taxon>
        <taxon>Pseudomonadati</taxon>
        <taxon>Myxococcota</taxon>
        <taxon>Polyangia</taxon>
        <taxon>Nannocystales</taxon>
        <taxon>Nannocystaceae</taxon>
        <taxon>Nannocystis</taxon>
    </lineage>
</organism>
<dbReference type="RefSeq" id="WP_269032818.1">
    <property type="nucleotide sequence ID" value="NZ_CP114040.1"/>
</dbReference>
<accession>A0ABY7GU46</accession>
<keyword evidence="3" id="KW-1185">Reference proteome</keyword>
<protein>
    <submittedName>
        <fullName evidence="2">Uncharacterized protein</fullName>
    </submittedName>
</protein>
<sequence length="156" mass="17179">MNLEAWLRPLIFVAGVGQIAVAVGSLAIPRQLGWRRKLEGTSPLIRQMFWVYAGYILGTNLAFGLLSALAPDSLLDRSPLAAVVCTFIGLYWFTRVVIQWTYFDLSELPRSRFNTVARFALEAAFVALTVVYAAAAWVNCSGSPAAPEAHAERRAF</sequence>
<dbReference type="Proteomes" id="UP001164459">
    <property type="component" value="Chromosome"/>
</dbReference>
<evidence type="ECO:0000256" key="1">
    <source>
        <dbReference type="SAM" id="Phobius"/>
    </source>
</evidence>
<feature type="transmembrane region" description="Helical" evidence="1">
    <location>
        <begin position="49"/>
        <end position="68"/>
    </location>
</feature>